<evidence type="ECO:0000256" key="1">
    <source>
        <dbReference type="SAM" id="Phobius"/>
    </source>
</evidence>
<keyword evidence="1" id="KW-0812">Transmembrane</keyword>
<feature type="non-terminal residue" evidence="2">
    <location>
        <position position="1"/>
    </location>
</feature>
<keyword evidence="1" id="KW-1133">Transmembrane helix</keyword>
<feature type="transmembrane region" description="Helical" evidence="1">
    <location>
        <begin position="10"/>
        <end position="28"/>
    </location>
</feature>
<accession>C9QP97</accession>
<dbReference type="EMBL" id="BT099979">
    <property type="protein sequence ID" value="ACX53660.1"/>
    <property type="molecule type" value="mRNA"/>
</dbReference>
<keyword evidence="1" id="KW-0472">Membrane</keyword>
<reference evidence="2" key="1">
    <citation type="submission" date="2009-10" db="EMBL/GenBank/DDBJ databases">
        <authorList>
            <person name="Carlson J."/>
            <person name="Booth B."/>
            <person name="Frise E."/>
            <person name="Sandler J."/>
            <person name="Wan K."/>
            <person name="Yu C."/>
            <person name="Celniker S."/>
        </authorList>
    </citation>
    <scope>NUCLEOTIDE SEQUENCE</scope>
</reference>
<evidence type="ECO:0000313" key="2">
    <source>
        <dbReference type="EMBL" id="ACX53660.1"/>
    </source>
</evidence>
<sequence length="57" mass="6305">IQFIANQEKIVANILFFAMAFLIIYLLTGSCECVCSAAPKVLRIGSWHPDGIFPGLY</sequence>
<organism evidence="2">
    <name type="scientific">Drosophila melanogaster</name>
    <name type="common">Fruit fly</name>
    <dbReference type="NCBI Taxonomy" id="7227"/>
    <lineage>
        <taxon>Eukaryota</taxon>
        <taxon>Metazoa</taxon>
        <taxon>Ecdysozoa</taxon>
        <taxon>Arthropoda</taxon>
        <taxon>Hexapoda</taxon>
        <taxon>Insecta</taxon>
        <taxon>Pterygota</taxon>
        <taxon>Neoptera</taxon>
        <taxon>Endopterygota</taxon>
        <taxon>Diptera</taxon>
        <taxon>Brachycera</taxon>
        <taxon>Muscomorpha</taxon>
        <taxon>Ephydroidea</taxon>
        <taxon>Drosophilidae</taxon>
        <taxon>Drosophila</taxon>
        <taxon>Sophophora</taxon>
    </lineage>
</organism>
<protein>
    <submittedName>
        <fullName evidence="2">MIP10903p</fullName>
    </submittedName>
</protein>
<name>C9QP97_DROME</name>
<proteinExistence type="evidence at transcript level"/>
<dbReference type="AlphaFoldDB" id="C9QP97"/>